<evidence type="ECO:0000259" key="14">
    <source>
        <dbReference type="Pfam" id="PF14749"/>
    </source>
</evidence>
<evidence type="ECO:0000256" key="10">
    <source>
        <dbReference type="ARBA" id="ARBA00023140"/>
    </source>
</evidence>
<feature type="binding site" evidence="12">
    <location>
        <position position="138"/>
    </location>
    <ligand>
        <name>FAD</name>
        <dbReference type="ChEBI" id="CHEBI:57692"/>
    </ligand>
</feature>
<evidence type="ECO:0000256" key="12">
    <source>
        <dbReference type="PIRSR" id="PIRSR000168-2"/>
    </source>
</evidence>
<comment type="similarity">
    <text evidence="4 11">Belongs to the acyl-CoA oxidase family.</text>
</comment>
<dbReference type="SUPFAM" id="SSF47203">
    <property type="entry name" value="Acyl-CoA dehydrogenase C-terminal domain-like"/>
    <property type="match status" value="2"/>
</dbReference>
<feature type="domain" description="Acyl-coenzyme A oxidase N-terminal" evidence="14">
    <location>
        <begin position="15"/>
        <end position="132"/>
    </location>
</feature>
<dbReference type="GO" id="GO:0071949">
    <property type="term" value="F:FAD binding"/>
    <property type="evidence" value="ECO:0007669"/>
    <property type="project" value="InterPro"/>
</dbReference>
<evidence type="ECO:0000259" key="13">
    <source>
        <dbReference type="Pfam" id="PF01756"/>
    </source>
</evidence>
<comment type="subcellular location">
    <subcellularLocation>
        <location evidence="3">Peroxisome</location>
    </subcellularLocation>
</comment>
<dbReference type="SUPFAM" id="SSF56645">
    <property type="entry name" value="Acyl-CoA dehydrogenase NM domain-like"/>
    <property type="match status" value="1"/>
</dbReference>
<dbReference type="GO" id="GO:0005504">
    <property type="term" value="F:fatty acid binding"/>
    <property type="evidence" value="ECO:0007669"/>
    <property type="project" value="TreeGrafter"/>
</dbReference>
<dbReference type="FunFam" id="1.20.140.10:FF:000015">
    <property type="entry name" value="Acyl-coenzyme A oxidase"/>
    <property type="match status" value="1"/>
</dbReference>
<protein>
    <recommendedName>
        <fullName evidence="11">Acyl-coenzyme A oxidase</fullName>
    </recommendedName>
</protein>
<dbReference type="Pfam" id="PF14749">
    <property type="entry name" value="Acyl-CoA_ox_N"/>
    <property type="match status" value="1"/>
</dbReference>
<dbReference type="Pfam" id="PF01756">
    <property type="entry name" value="ACOX"/>
    <property type="match status" value="1"/>
</dbReference>
<keyword evidence="9" id="KW-0443">Lipid metabolism</keyword>
<dbReference type="GO" id="GO:0005777">
    <property type="term" value="C:peroxisome"/>
    <property type="evidence" value="ECO:0007669"/>
    <property type="project" value="UniProtKB-SubCell"/>
</dbReference>
<dbReference type="InterPro" id="IPR029320">
    <property type="entry name" value="Acyl-CoA_ox_N"/>
</dbReference>
<keyword evidence="6 11" id="KW-0274">FAD</keyword>
<keyword evidence="5 11" id="KW-0285">Flavoprotein</keyword>
<dbReference type="FunFam" id="2.40.110.10:FF:000003">
    <property type="entry name" value="Acyl-coenzyme A oxidase"/>
    <property type="match status" value="1"/>
</dbReference>
<name>A0A1R2CHR6_9CILI</name>
<dbReference type="InterPro" id="IPR002655">
    <property type="entry name" value="Acyl-CoA_oxidase_C"/>
</dbReference>
<dbReference type="InterPro" id="IPR009100">
    <property type="entry name" value="AcylCoA_DH/oxidase_NM_dom_sf"/>
</dbReference>
<dbReference type="Proteomes" id="UP000187209">
    <property type="component" value="Unassembled WGS sequence"/>
</dbReference>
<dbReference type="InterPro" id="IPR036250">
    <property type="entry name" value="AcylCo_DH-like_C"/>
</dbReference>
<reference evidence="16 17" key="1">
    <citation type="submission" date="2016-11" db="EMBL/GenBank/DDBJ databases">
        <title>The macronuclear genome of Stentor coeruleus: a giant cell with tiny introns.</title>
        <authorList>
            <person name="Slabodnick M."/>
            <person name="Ruby J.G."/>
            <person name="Reiff S.B."/>
            <person name="Swart E.C."/>
            <person name="Gosai S."/>
            <person name="Prabakaran S."/>
            <person name="Witkowska E."/>
            <person name="Larue G.E."/>
            <person name="Fisher S."/>
            <person name="Freeman R.M."/>
            <person name="Gunawardena J."/>
            <person name="Chu W."/>
            <person name="Stover N.A."/>
            <person name="Gregory B.D."/>
            <person name="Nowacki M."/>
            <person name="Derisi J."/>
            <person name="Roy S.W."/>
            <person name="Marshall W.F."/>
            <person name="Sood P."/>
        </authorList>
    </citation>
    <scope>NUCLEOTIDE SEQUENCE [LARGE SCALE GENOMIC DNA]</scope>
    <source>
        <strain evidence="16">WM001</strain>
    </source>
</reference>
<evidence type="ECO:0000256" key="7">
    <source>
        <dbReference type="ARBA" id="ARBA00022832"/>
    </source>
</evidence>
<dbReference type="Gene3D" id="1.20.140.10">
    <property type="entry name" value="Butyryl-CoA Dehydrogenase, subunit A, domain 3"/>
    <property type="match status" value="2"/>
</dbReference>
<feature type="domain" description="Acyl-CoA oxidase C-alpha1" evidence="15">
    <location>
        <begin position="276"/>
        <end position="438"/>
    </location>
</feature>
<keyword evidence="17" id="KW-1185">Reference proteome</keyword>
<dbReference type="Gene3D" id="2.40.110.10">
    <property type="entry name" value="Butyryl-CoA Dehydrogenase, subunit A, domain 2"/>
    <property type="match status" value="1"/>
</dbReference>
<dbReference type="OrthoDB" id="434460at2759"/>
<feature type="binding site" evidence="12">
    <location>
        <position position="177"/>
    </location>
    <ligand>
        <name>FAD</name>
        <dbReference type="ChEBI" id="CHEBI:57692"/>
    </ligand>
</feature>
<dbReference type="Pfam" id="PF22924">
    <property type="entry name" value="ACOX_C_alpha1"/>
    <property type="match status" value="1"/>
</dbReference>
<evidence type="ECO:0000256" key="11">
    <source>
        <dbReference type="PIRNR" id="PIRNR000168"/>
    </source>
</evidence>
<dbReference type="PANTHER" id="PTHR10909:SF250">
    <property type="entry name" value="PEROXISOMAL ACYL-COENZYME A OXIDASE 1"/>
    <property type="match status" value="1"/>
</dbReference>
<evidence type="ECO:0000256" key="2">
    <source>
        <dbReference type="ARBA" id="ARBA00001974"/>
    </source>
</evidence>
<evidence type="ECO:0000313" key="17">
    <source>
        <dbReference type="Proteomes" id="UP000187209"/>
    </source>
</evidence>
<keyword evidence="10" id="KW-0576">Peroxisome</keyword>
<keyword evidence="8" id="KW-0560">Oxidoreductase</keyword>
<evidence type="ECO:0000256" key="4">
    <source>
        <dbReference type="ARBA" id="ARBA00006288"/>
    </source>
</evidence>
<comment type="catalytic activity">
    <reaction evidence="1">
        <text>a 2,3-saturated acyl-CoA + O2 = a (2E)-enoyl-CoA + H2O2</text>
        <dbReference type="Rhea" id="RHEA:38959"/>
        <dbReference type="ChEBI" id="CHEBI:15379"/>
        <dbReference type="ChEBI" id="CHEBI:16240"/>
        <dbReference type="ChEBI" id="CHEBI:58856"/>
        <dbReference type="ChEBI" id="CHEBI:65111"/>
        <dbReference type="EC" id="1.3.3.6"/>
    </reaction>
</comment>
<dbReference type="AlphaFoldDB" id="A0A1R2CHR6"/>
<dbReference type="PIRSF" id="PIRSF000168">
    <property type="entry name" value="Acyl-CoA_oxidase"/>
    <property type="match status" value="1"/>
</dbReference>
<organism evidence="16 17">
    <name type="scientific">Stentor coeruleus</name>
    <dbReference type="NCBI Taxonomy" id="5963"/>
    <lineage>
        <taxon>Eukaryota</taxon>
        <taxon>Sar</taxon>
        <taxon>Alveolata</taxon>
        <taxon>Ciliophora</taxon>
        <taxon>Postciliodesmatophora</taxon>
        <taxon>Heterotrichea</taxon>
        <taxon>Heterotrichida</taxon>
        <taxon>Stentoridae</taxon>
        <taxon>Stentor</taxon>
    </lineage>
</organism>
<evidence type="ECO:0000256" key="3">
    <source>
        <dbReference type="ARBA" id="ARBA00004275"/>
    </source>
</evidence>
<evidence type="ECO:0000256" key="8">
    <source>
        <dbReference type="ARBA" id="ARBA00023002"/>
    </source>
</evidence>
<dbReference type="Gene3D" id="1.10.540.10">
    <property type="entry name" value="Acyl-CoA dehydrogenase/oxidase, N-terminal domain"/>
    <property type="match status" value="1"/>
</dbReference>
<gene>
    <name evidence="16" type="ORF">SteCoe_9491</name>
</gene>
<evidence type="ECO:0000256" key="5">
    <source>
        <dbReference type="ARBA" id="ARBA00022630"/>
    </source>
</evidence>
<keyword evidence="7" id="KW-0276">Fatty acid metabolism</keyword>
<comment type="caution">
    <text evidence="16">The sequence shown here is derived from an EMBL/GenBank/DDBJ whole genome shotgun (WGS) entry which is preliminary data.</text>
</comment>
<evidence type="ECO:0000256" key="9">
    <source>
        <dbReference type="ARBA" id="ARBA00023098"/>
    </source>
</evidence>
<dbReference type="GO" id="GO:0033540">
    <property type="term" value="P:fatty acid beta-oxidation using acyl-CoA oxidase"/>
    <property type="evidence" value="ECO:0007669"/>
    <property type="project" value="TreeGrafter"/>
</dbReference>
<comment type="cofactor">
    <cofactor evidence="2">
        <name>FAD</name>
        <dbReference type="ChEBI" id="CHEBI:57692"/>
    </cofactor>
</comment>
<feature type="domain" description="Acyl-CoA oxidase C-terminal" evidence="13">
    <location>
        <begin position="470"/>
        <end position="643"/>
    </location>
</feature>
<evidence type="ECO:0000256" key="1">
    <source>
        <dbReference type="ARBA" id="ARBA00001201"/>
    </source>
</evidence>
<dbReference type="InterPro" id="IPR055060">
    <property type="entry name" value="ACOX_C_alpha1"/>
</dbReference>
<dbReference type="GO" id="GO:0055088">
    <property type="term" value="P:lipid homeostasis"/>
    <property type="evidence" value="ECO:0007669"/>
    <property type="project" value="TreeGrafter"/>
</dbReference>
<dbReference type="InterPro" id="IPR037069">
    <property type="entry name" value="AcylCoA_DH/ox_N_sf"/>
</dbReference>
<evidence type="ECO:0000313" key="16">
    <source>
        <dbReference type="EMBL" id="OMJ88541.1"/>
    </source>
</evidence>
<accession>A0A1R2CHR6</accession>
<sequence>MALVEERKSTTLSMEELTRFIYAHAYSETPLERIREIREKMAKIPELSLTVNRYYDTREQSLKRALLFGNAWVTMIKKEKLNHEELQIAYENSFELTAHIAHITFFVPSLILQADNDQLREWMPLCETMEMVGCYAQTELGHGSDVRGLEIQATYDHLSKSFILHSPTITATKWWIGALGCAANHALVIAQLYINGTCYGPHPFLVPIRDIKTHMPYDGVDVGDIGPKIGFHSNDNGFLRFNNYRIPKKYMLTRFSKINDTGDYEIIDPNSIKILYLSLVRARLFILADAWFPLSSALTIAIRYSIIRKQFADNEKPGTEKKIIDYQIQQNKLFVMLSRLFAFLFVRVPINNMYFKIEKEVTSGKSPSLDILHCLVCLYKVYASSKVLEAIETCRRACGGHGYSMLSGIPSLYTTFLPKVTYDGDNNILSLQVIKYLVSLFHKKSPKEFAYITGAKITPTGDVHSSSFQQQCFMAVAQYKVNRVNKHFQELKTRFTKEKIWNSLLQVEGIEATEPVFHAHIHQCFIDTIDKLPNGTNKDALECLRKIYVASEIEKYSGILMNCGVKYETFETIQQDSVHALSLVRPNALGLIEAFELKDEALHSILGRKDGDVYNQMFQNVKTQNPINKTKVLPGLLDYLRPKI</sequence>
<evidence type="ECO:0000259" key="15">
    <source>
        <dbReference type="Pfam" id="PF22924"/>
    </source>
</evidence>
<dbReference type="GO" id="GO:0003997">
    <property type="term" value="F:acyl-CoA oxidase activity"/>
    <property type="evidence" value="ECO:0007669"/>
    <property type="project" value="UniProtKB-EC"/>
</dbReference>
<proteinExistence type="inferred from homology"/>
<dbReference type="EMBL" id="MPUH01000148">
    <property type="protein sequence ID" value="OMJ88541.1"/>
    <property type="molecule type" value="Genomic_DNA"/>
</dbReference>
<evidence type="ECO:0000256" key="6">
    <source>
        <dbReference type="ARBA" id="ARBA00022827"/>
    </source>
</evidence>
<dbReference type="InterPro" id="IPR012258">
    <property type="entry name" value="Acyl-CoA_oxidase"/>
</dbReference>
<dbReference type="InterPro" id="IPR046373">
    <property type="entry name" value="Acyl-CoA_Oxase/DH_mid-dom_sf"/>
</dbReference>
<dbReference type="PANTHER" id="PTHR10909">
    <property type="entry name" value="ELECTRON TRANSPORT OXIDOREDUCTASE"/>
    <property type="match status" value="1"/>
</dbReference>